<dbReference type="Proteomes" id="UP000649617">
    <property type="component" value="Unassembled WGS sequence"/>
</dbReference>
<organism evidence="3 4">
    <name type="scientific">Symbiodinium pilosum</name>
    <name type="common">Dinoflagellate</name>
    <dbReference type="NCBI Taxonomy" id="2952"/>
    <lineage>
        <taxon>Eukaryota</taxon>
        <taxon>Sar</taxon>
        <taxon>Alveolata</taxon>
        <taxon>Dinophyceae</taxon>
        <taxon>Suessiales</taxon>
        <taxon>Symbiodiniaceae</taxon>
        <taxon>Symbiodinium</taxon>
    </lineage>
</organism>
<protein>
    <submittedName>
        <fullName evidence="3">UTP23 protein</fullName>
    </submittedName>
</protein>
<feature type="region of interest" description="Disordered" evidence="1">
    <location>
        <begin position="22"/>
        <end position="143"/>
    </location>
</feature>
<evidence type="ECO:0000256" key="1">
    <source>
        <dbReference type="SAM" id="MobiDB-lite"/>
    </source>
</evidence>
<dbReference type="InterPro" id="IPR057776">
    <property type="entry name" value="UTP23_sensor"/>
</dbReference>
<dbReference type="EMBL" id="CAJNIZ010023213">
    <property type="protein sequence ID" value="CAE7467256.1"/>
    <property type="molecule type" value="Genomic_DNA"/>
</dbReference>
<evidence type="ECO:0000313" key="3">
    <source>
        <dbReference type="EMBL" id="CAE7467256.1"/>
    </source>
</evidence>
<dbReference type="Pfam" id="PF24779">
    <property type="entry name" value="UTP23_sensor"/>
    <property type="match status" value="1"/>
</dbReference>
<reference evidence="3" key="1">
    <citation type="submission" date="2021-02" db="EMBL/GenBank/DDBJ databases">
        <authorList>
            <person name="Dougan E. K."/>
            <person name="Rhodes N."/>
            <person name="Thang M."/>
            <person name="Chan C."/>
        </authorList>
    </citation>
    <scope>NUCLEOTIDE SEQUENCE</scope>
</reference>
<dbReference type="AlphaFoldDB" id="A0A812SA20"/>
<comment type="caution">
    <text evidence="3">The sequence shown here is derived from an EMBL/GenBank/DDBJ whole genome shotgun (WGS) entry which is preliminary data.</text>
</comment>
<proteinExistence type="predicted"/>
<feature type="compositionally biased region" description="Basic residues" evidence="1">
    <location>
        <begin position="96"/>
        <end position="107"/>
    </location>
</feature>
<keyword evidence="4" id="KW-1185">Reference proteome</keyword>
<evidence type="ECO:0000313" key="4">
    <source>
        <dbReference type="Proteomes" id="UP000649617"/>
    </source>
</evidence>
<feature type="domain" description="UTP23 sensor motif region" evidence="2">
    <location>
        <begin position="62"/>
        <end position="78"/>
    </location>
</feature>
<gene>
    <name evidence="3" type="primary">UTP23</name>
    <name evidence="3" type="ORF">SPIL2461_LOCUS11764</name>
</gene>
<feature type="compositionally biased region" description="Basic and acidic residues" evidence="1">
    <location>
        <begin position="25"/>
        <end position="53"/>
    </location>
</feature>
<name>A0A812SA20_SYMPI</name>
<sequence>MVKCLSWRTQCANVLYEPSISTRHVAKEGEDKKRGPSEWEKPKLPELKAKEVLKQALAAKPKAKRKKRGVNPLSCKKSTKPKAGLVLPKAMPVAPKAKRVRSRRMGNRSREQAEMMLSARPASEALPVPEEPPASQQRKRRSR</sequence>
<accession>A0A812SA20</accession>
<evidence type="ECO:0000259" key="2">
    <source>
        <dbReference type="Pfam" id="PF24779"/>
    </source>
</evidence>